<proteinExistence type="predicted"/>
<evidence type="ECO:0000259" key="1">
    <source>
        <dbReference type="Pfam" id="PF00076"/>
    </source>
</evidence>
<comment type="caution">
    <text evidence="2">The sequence shown here is derived from an EMBL/GenBank/DDBJ whole genome shotgun (WGS) entry which is preliminary data.</text>
</comment>
<dbReference type="InterPro" id="IPR012677">
    <property type="entry name" value="Nucleotide-bd_a/b_plait_sf"/>
</dbReference>
<evidence type="ECO:0000313" key="2">
    <source>
        <dbReference type="EMBL" id="CAK0846975.1"/>
    </source>
</evidence>
<accession>A0ABN9TM78</accession>
<dbReference type="Proteomes" id="UP001189429">
    <property type="component" value="Unassembled WGS sequence"/>
</dbReference>
<dbReference type="Gene3D" id="3.30.70.330">
    <property type="match status" value="1"/>
</dbReference>
<organism evidence="2 3">
    <name type="scientific">Prorocentrum cordatum</name>
    <dbReference type="NCBI Taxonomy" id="2364126"/>
    <lineage>
        <taxon>Eukaryota</taxon>
        <taxon>Sar</taxon>
        <taxon>Alveolata</taxon>
        <taxon>Dinophyceae</taxon>
        <taxon>Prorocentrales</taxon>
        <taxon>Prorocentraceae</taxon>
        <taxon>Prorocentrum</taxon>
    </lineage>
</organism>
<reference evidence="2" key="1">
    <citation type="submission" date="2023-10" db="EMBL/GenBank/DDBJ databases">
        <authorList>
            <person name="Chen Y."/>
            <person name="Shah S."/>
            <person name="Dougan E. K."/>
            <person name="Thang M."/>
            <person name="Chan C."/>
        </authorList>
    </citation>
    <scope>NUCLEOTIDE SEQUENCE [LARGE SCALE GENOMIC DNA]</scope>
</reference>
<protein>
    <recommendedName>
        <fullName evidence="1">RRM domain-containing protein</fullName>
    </recommendedName>
</protein>
<dbReference type="EMBL" id="CAUYUJ010014860">
    <property type="protein sequence ID" value="CAK0846975.1"/>
    <property type="molecule type" value="Genomic_DNA"/>
</dbReference>
<dbReference type="Pfam" id="PF00076">
    <property type="entry name" value="RRM_1"/>
    <property type="match status" value="1"/>
</dbReference>
<keyword evidence="3" id="KW-1185">Reference proteome</keyword>
<dbReference type="InterPro" id="IPR000504">
    <property type="entry name" value="RRM_dom"/>
</dbReference>
<name>A0ABN9TM78_9DINO</name>
<evidence type="ECO:0000313" key="3">
    <source>
        <dbReference type="Proteomes" id="UP001189429"/>
    </source>
</evidence>
<dbReference type="SUPFAM" id="SSF54928">
    <property type="entry name" value="RNA-binding domain, RBD"/>
    <property type="match status" value="1"/>
</dbReference>
<sequence>MAPDRKTMGDMWGHAHMGAALQAKKPHVVCQVVDQPDFARTCLDQSTSGEFSRRSHAQEKASFTCATMAIVNIPYTYPESRLRHDIDLLGVPYTDFHYPGDRKNKGRNRGFAFVEFATSEAAHMFQQLFHNRVLADPGSPAKNVSVVPSESSTTNFGKLHLGNHADCRSAVSEPDLWPLQRLGAPPGILYHRWHAPKEHSGGIVDPRASPPRLPLYEDGTMVLDRFSV</sequence>
<dbReference type="InterPro" id="IPR035979">
    <property type="entry name" value="RBD_domain_sf"/>
</dbReference>
<feature type="domain" description="RRM" evidence="1">
    <location>
        <begin position="103"/>
        <end position="132"/>
    </location>
</feature>
<gene>
    <name evidence="2" type="ORF">PCOR1329_LOCUS40319</name>
</gene>